<evidence type="ECO:0000313" key="2">
    <source>
        <dbReference type="Proteomes" id="UP000299102"/>
    </source>
</evidence>
<evidence type="ECO:0000313" key="1">
    <source>
        <dbReference type="EMBL" id="GBP28094.1"/>
    </source>
</evidence>
<keyword evidence="2" id="KW-1185">Reference proteome</keyword>
<name>A0A4C1UQH7_EUMVA</name>
<protein>
    <submittedName>
        <fullName evidence="1">Uncharacterized protein</fullName>
    </submittedName>
</protein>
<dbReference type="AlphaFoldDB" id="A0A4C1UQH7"/>
<accession>A0A4C1UQH7</accession>
<comment type="caution">
    <text evidence="1">The sequence shown here is derived from an EMBL/GenBank/DDBJ whole genome shotgun (WGS) entry which is preliminary data.</text>
</comment>
<reference evidence="1 2" key="1">
    <citation type="journal article" date="2019" name="Commun. Biol.">
        <title>The bagworm genome reveals a unique fibroin gene that provides high tensile strength.</title>
        <authorList>
            <person name="Kono N."/>
            <person name="Nakamura H."/>
            <person name="Ohtoshi R."/>
            <person name="Tomita M."/>
            <person name="Numata K."/>
            <person name="Arakawa K."/>
        </authorList>
    </citation>
    <scope>NUCLEOTIDE SEQUENCE [LARGE SCALE GENOMIC DNA]</scope>
</reference>
<organism evidence="1 2">
    <name type="scientific">Eumeta variegata</name>
    <name type="common">Bagworm moth</name>
    <name type="synonym">Eumeta japonica</name>
    <dbReference type="NCBI Taxonomy" id="151549"/>
    <lineage>
        <taxon>Eukaryota</taxon>
        <taxon>Metazoa</taxon>
        <taxon>Ecdysozoa</taxon>
        <taxon>Arthropoda</taxon>
        <taxon>Hexapoda</taxon>
        <taxon>Insecta</taxon>
        <taxon>Pterygota</taxon>
        <taxon>Neoptera</taxon>
        <taxon>Endopterygota</taxon>
        <taxon>Lepidoptera</taxon>
        <taxon>Glossata</taxon>
        <taxon>Ditrysia</taxon>
        <taxon>Tineoidea</taxon>
        <taxon>Psychidae</taxon>
        <taxon>Oiketicinae</taxon>
        <taxon>Eumeta</taxon>
    </lineage>
</organism>
<proteinExistence type="predicted"/>
<gene>
    <name evidence="1" type="ORF">EVAR_21215_1</name>
</gene>
<sequence>MKVRVLAGSRRTGVGARLRAAAQCGGSNTPAKSYRLLVAQSLLYHPTLLSPSPHSTSLGYPILTLEAGNTLGTSVGASVHV</sequence>
<dbReference type="EMBL" id="BGZK01000202">
    <property type="protein sequence ID" value="GBP28094.1"/>
    <property type="molecule type" value="Genomic_DNA"/>
</dbReference>
<dbReference type="Proteomes" id="UP000299102">
    <property type="component" value="Unassembled WGS sequence"/>
</dbReference>